<accession>A0ABQ1DZH5</accession>
<dbReference type="EMBL" id="BLYJ01000013">
    <property type="protein sequence ID" value="GFO88122.1"/>
    <property type="molecule type" value="Genomic_DNA"/>
</dbReference>
<proteinExistence type="predicted"/>
<keyword evidence="2" id="KW-1185">Reference proteome</keyword>
<protein>
    <submittedName>
        <fullName evidence="1">Uncharacterized protein</fullName>
    </submittedName>
</protein>
<name>A0ABQ1DZH5_9FIRM</name>
<evidence type="ECO:0000313" key="1">
    <source>
        <dbReference type="EMBL" id="GFO88122.1"/>
    </source>
</evidence>
<evidence type="ECO:0000313" key="2">
    <source>
        <dbReference type="Proteomes" id="UP000620147"/>
    </source>
</evidence>
<comment type="caution">
    <text evidence="1">The sequence shown here is derived from an EMBL/GenBank/DDBJ whole genome shotgun (WGS) entry which is preliminary data.</text>
</comment>
<sequence>MYFIYRGDTLMITFKETPQFLSPSESFKLRKNIQEVEDDLRFFFAWKPSKSNAKTLPNWLDKKLKKFPYLQKHT</sequence>
<dbReference type="Proteomes" id="UP000620147">
    <property type="component" value="Unassembled WGS sequence"/>
</dbReference>
<gene>
    <name evidence="1" type="ORF">BUFA31_12860</name>
</gene>
<reference evidence="1 2" key="1">
    <citation type="submission" date="2020-06" db="EMBL/GenBank/DDBJ databases">
        <title>Characterization of fructooligosaccharide metabolism and fructooligosaccharide-degrading enzymes in human commensal butyrate producers.</title>
        <authorList>
            <person name="Tanno H."/>
            <person name="Fujii T."/>
            <person name="Hirano K."/>
            <person name="Maeno S."/>
            <person name="Tonozuka T."/>
            <person name="Sakamoto M."/>
            <person name="Ohkuma M."/>
            <person name="Tochio T."/>
            <person name="Endo A."/>
        </authorList>
    </citation>
    <scope>NUCLEOTIDE SEQUENCE [LARGE SCALE GENOMIC DNA]</scope>
    <source>
        <strain evidence="1 2">JCM 31056</strain>
    </source>
</reference>
<organism evidence="1 2">
    <name type="scientific">Butyricicoccus faecihominis</name>
    <dbReference type="NCBI Taxonomy" id="1712515"/>
    <lineage>
        <taxon>Bacteria</taxon>
        <taxon>Bacillati</taxon>
        <taxon>Bacillota</taxon>
        <taxon>Clostridia</taxon>
        <taxon>Eubacteriales</taxon>
        <taxon>Butyricicoccaceae</taxon>
        <taxon>Butyricicoccus</taxon>
    </lineage>
</organism>